<evidence type="ECO:0000259" key="1">
    <source>
        <dbReference type="Pfam" id="PF13439"/>
    </source>
</evidence>
<dbReference type="PANTHER" id="PTHR45947">
    <property type="entry name" value="SULFOQUINOVOSYL TRANSFERASE SQD2"/>
    <property type="match status" value="1"/>
</dbReference>
<gene>
    <name evidence="2" type="ORF">SAMN06295937_1007157</name>
</gene>
<keyword evidence="2" id="KW-0808">Transferase</keyword>
<organism evidence="2 3">
    <name type="scientific">Sphingopyxis flava</name>
    <dbReference type="NCBI Taxonomy" id="1507287"/>
    <lineage>
        <taxon>Bacteria</taxon>
        <taxon>Pseudomonadati</taxon>
        <taxon>Pseudomonadota</taxon>
        <taxon>Alphaproteobacteria</taxon>
        <taxon>Sphingomonadales</taxon>
        <taxon>Sphingomonadaceae</taxon>
        <taxon>Sphingopyxis</taxon>
    </lineage>
</organism>
<dbReference type="PANTHER" id="PTHR45947:SF3">
    <property type="entry name" value="SULFOQUINOVOSYL TRANSFERASE SQD2"/>
    <property type="match status" value="1"/>
</dbReference>
<evidence type="ECO:0000313" key="3">
    <source>
        <dbReference type="Proteomes" id="UP000190044"/>
    </source>
</evidence>
<dbReference type="InterPro" id="IPR028098">
    <property type="entry name" value="Glyco_trans_4-like_N"/>
</dbReference>
<dbReference type="Pfam" id="PF13439">
    <property type="entry name" value="Glyco_transf_4"/>
    <property type="match status" value="1"/>
</dbReference>
<accession>A0A1T5BUE7</accession>
<keyword evidence="3" id="KW-1185">Reference proteome</keyword>
<dbReference type="GO" id="GO:0016757">
    <property type="term" value="F:glycosyltransferase activity"/>
    <property type="evidence" value="ECO:0007669"/>
    <property type="project" value="UniProtKB-ARBA"/>
</dbReference>
<dbReference type="Gene3D" id="3.40.50.2000">
    <property type="entry name" value="Glycogen Phosphorylase B"/>
    <property type="match status" value="2"/>
</dbReference>
<proteinExistence type="predicted"/>
<feature type="domain" description="Glycosyltransferase subfamily 4-like N-terminal" evidence="1">
    <location>
        <begin position="16"/>
        <end position="183"/>
    </location>
</feature>
<dbReference type="InterPro" id="IPR050194">
    <property type="entry name" value="Glycosyltransferase_grp1"/>
</dbReference>
<dbReference type="EMBL" id="FUYP01000007">
    <property type="protein sequence ID" value="SKB50982.1"/>
    <property type="molecule type" value="Genomic_DNA"/>
</dbReference>
<protein>
    <submittedName>
        <fullName evidence="2">Glycosyltransferase involved in cell wall bisynthesis</fullName>
    </submittedName>
</protein>
<dbReference type="CDD" id="cd03801">
    <property type="entry name" value="GT4_PimA-like"/>
    <property type="match status" value="1"/>
</dbReference>
<name>A0A1T5BUE7_9SPHN</name>
<dbReference type="RefSeq" id="WP_079638182.1">
    <property type="nucleotide sequence ID" value="NZ_FUYP01000007.1"/>
</dbReference>
<dbReference type="AlphaFoldDB" id="A0A1T5BUE7"/>
<dbReference type="Proteomes" id="UP000190044">
    <property type="component" value="Unassembled WGS sequence"/>
</dbReference>
<sequence>MPKLLMISSHFIDHGGGLERVADDLARRLAEDGRFSVTLAAHGPPPDRPGYRTLALRASGLAERLSGLPFLFPHPADLHALAKAVRTADVVVLHDNLYLTNLLAQWVAARRGKPTILIKHSGWVHSPSVFMRVAQSIANFLVVGPSLRSATRSVAVTGAKRDSLSHLASGRDIKVIENGIDTSQFTLQDVKRDIDILFVGRFVDKKGVGLVERLAPLMPECRFVCAGFGPAVPNQAKQSNIEAVERPDTGEIARLYARARVVIVPAHSEGTPLVVPESLACGTPVIASRQAAHPRLPLAAVLPIDLDWPDAIVFQWKAAVTNVLQEESDPIALREAVIAHFSLAATARQYAALIEEVLRPRA</sequence>
<dbReference type="Pfam" id="PF13692">
    <property type="entry name" value="Glyco_trans_1_4"/>
    <property type="match status" value="1"/>
</dbReference>
<dbReference type="SUPFAM" id="SSF53756">
    <property type="entry name" value="UDP-Glycosyltransferase/glycogen phosphorylase"/>
    <property type="match status" value="1"/>
</dbReference>
<evidence type="ECO:0000313" key="2">
    <source>
        <dbReference type="EMBL" id="SKB50982.1"/>
    </source>
</evidence>
<reference evidence="3" key="1">
    <citation type="submission" date="2017-02" db="EMBL/GenBank/DDBJ databases">
        <authorList>
            <person name="Varghese N."/>
            <person name="Submissions S."/>
        </authorList>
    </citation>
    <scope>NUCLEOTIDE SEQUENCE [LARGE SCALE GENOMIC DNA]</scope>
    <source>
        <strain evidence="3">R11H</strain>
    </source>
</reference>
<dbReference type="OrthoDB" id="9790710at2"/>